<gene>
    <name evidence="1" type="ORF">F0254_01835</name>
</gene>
<dbReference type="AlphaFoldDB" id="A0A7Y4B0M7"/>
<protein>
    <submittedName>
        <fullName evidence="1">DNA repair protein</fullName>
    </submittedName>
</protein>
<sequence length="177" mass="20477">MFGVKRNAAISGLYQASELKAKLFSKDLEILRLRAETEFNKVLDELLRIKDNNSRLRESGLIDKLEQEKSKWNSDQLKDIEQRISNVEFCIKDCALYVSNIESQFAEDSDLGYGELSSRSLEDELETLSFSKILNASAHEYFYNSKEYEMYLENTPNTEFLHALKEQITALFDHKAA</sequence>
<evidence type="ECO:0000313" key="2">
    <source>
        <dbReference type="Proteomes" id="UP000532247"/>
    </source>
</evidence>
<comment type="caution">
    <text evidence="1">The sequence shown here is derived from an EMBL/GenBank/DDBJ whole genome shotgun (WGS) entry which is preliminary data.</text>
</comment>
<organism evidence="1 2">
    <name type="scientific">Vibrio alginolyticus</name>
    <dbReference type="NCBI Taxonomy" id="663"/>
    <lineage>
        <taxon>Bacteria</taxon>
        <taxon>Pseudomonadati</taxon>
        <taxon>Pseudomonadota</taxon>
        <taxon>Gammaproteobacteria</taxon>
        <taxon>Vibrionales</taxon>
        <taxon>Vibrionaceae</taxon>
        <taxon>Vibrio</taxon>
    </lineage>
</organism>
<dbReference type="EMBL" id="VTYF01000001">
    <property type="protein sequence ID" value="NOI07606.1"/>
    <property type="molecule type" value="Genomic_DNA"/>
</dbReference>
<reference evidence="1 2" key="1">
    <citation type="submission" date="2019-09" db="EMBL/GenBank/DDBJ databases">
        <title>Draft genome sequencing and comparative genomics of hatchery-associated Vibrios.</title>
        <authorList>
            <person name="Kehlet-Delgado H."/>
            <person name="Mueller R.S."/>
        </authorList>
    </citation>
    <scope>NUCLEOTIDE SEQUENCE [LARGE SCALE GENOMIC DNA]</scope>
    <source>
        <strain evidence="1 2">081416A</strain>
    </source>
</reference>
<evidence type="ECO:0000313" key="1">
    <source>
        <dbReference type="EMBL" id="NOI07606.1"/>
    </source>
</evidence>
<dbReference type="RefSeq" id="WP_047100692.1">
    <property type="nucleotide sequence ID" value="NZ_BTGI01000006.1"/>
</dbReference>
<name>A0A7Y4B0M7_VIBAL</name>
<accession>A0A7Y4B0M7</accession>
<dbReference type="Proteomes" id="UP000532247">
    <property type="component" value="Unassembled WGS sequence"/>
</dbReference>
<proteinExistence type="predicted"/>